<proteinExistence type="predicted"/>
<organism evidence="2 3">
    <name type="scientific">Mycena maculata</name>
    <dbReference type="NCBI Taxonomy" id="230809"/>
    <lineage>
        <taxon>Eukaryota</taxon>
        <taxon>Fungi</taxon>
        <taxon>Dikarya</taxon>
        <taxon>Basidiomycota</taxon>
        <taxon>Agaricomycotina</taxon>
        <taxon>Agaricomycetes</taxon>
        <taxon>Agaricomycetidae</taxon>
        <taxon>Agaricales</taxon>
        <taxon>Marasmiineae</taxon>
        <taxon>Mycenaceae</taxon>
        <taxon>Mycena</taxon>
    </lineage>
</organism>
<feature type="region of interest" description="Disordered" evidence="1">
    <location>
        <begin position="178"/>
        <end position="203"/>
    </location>
</feature>
<feature type="region of interest" description="Disordered" evidence="1">
    <location>
        <begin position="81"/>
        <end position="129"/>
    </location>
</feature>
<evidence type="ECO:0000313" key="3">
    <source>
        <dbReference type="Proteomes" id="UP001215280"/>
    </source>
</evidence>
<feature type="compositionally biased region" description="Basic and acidic residues" evidence="1">
    <location>
        <begin position="99"/>
        <end position="119"/>
    </location>
</feature>
<dbReference type="EMBL" id="JARJLG010000059">
    <property type="protein sequence ID" value="KAJ7757266.1"/>
    <property type="molecule type" value="Genomic_DNA"/>
</dbReference>
<feature type="compositionally biased region" description="Basic and acidic residues" evidence="1">
    <location>
        <begin position="194"/>
        <end position="203"/>
    </location>
</feature>
<dbReference type="Proteomes" id="UP001215280">
    <property type="component" value="Unassembled WGS sequence"/>
</dbReference>
<protein>
    <submittedName>
        <fullName evidence="2">Uncharacterized protein</fullName>
    </submittedName>
</protein>
<feature type="compositionally biased region" description="Low complexity" evidence="1">
    <location>
        <begin position="120"/>
        <end position="129"/>
    </location>
</feature>
<reference evidence="2" key="1">
    <citation type="submission" date="2023-03" db="EMBL/GenBank/DDBJ databases">
        <title>Massive genome expansion in bonnet fungi (Mycena s.s.) driven by repeated elements and novel gene families across ecological guilds.</title>
        <authorList>
            <consortium name="Lawrence Berkeley National Laboratory"/>
            <person name="Harder C.B."/>
            <person name="Miyauchi S."/>
            <person name="Viragh M."/>
            <person name="Kuo A."/>
            <person name="Thoen E."/>
            <person name="Andreopoulos B."/>
            <person name="Lu D."/>
            <person name="Skrede I."/>
            <person name="Drula E."/>
            <person name="Henrissat B."/>
            <person name="Morin E."/>
            <person name="Kohler A."/>
            <person name="Barry K."/>
            <person name="LaButti K."/>
            <person name="Morin E."/>
            <person name="Salamov A."/>
            <person name="Lipzen A."/>
            <person name="Mereny Z."/>
            <person name="Hegedus B."/>
            <person name="Baldrian P."/>
            <person name="Stursova M."/>
            <person name="Weitz H."/>
            <person name="Taylor A."/>
            <person name="Grigoriev I.V."/>
            <person name="Nagy L.G."/>
            <person name="Martin F."/>
            <person name="Kauserud H."/>
        </authorList>
    </citation>
    <scope>NUCLEOTIDE SEQUENCE</scope>
    <source>
        <strain evidence="2">CBHHK188m</strain>
    </source>
</reference>
<sequence>MRWALPLKFDEGRRVDNTAGRKGRAGARRRALLAKAQASRGVEYREGEDQTWSEHTRPLHMYSVGTRHDLKGRTSGEGIRVTMESSHETETETLMLEGSSDRATSEDKASIVASRHHESSSSNLPSALSIRSDAKTSGVEFSSTAMIPGREEAGGYFCLGWCFDMIYAVGDNKFWSGQGAGKGKGKTAPTSVESSHETETERR</sequence>
<evidence type="ECO:0000256" key="1">
    <source>
        <dbReference type="SAM" id="MobiDB-lite"/>
    </source>
</evidence>
<dbReference type="AlphaFoldDB" id="A0AAD7J8A1"/>
<comment type="caution">
    <text evidence="2">The sequence shown here is derived from an EMBL/GenBank/DDBJ whole genome shotgun (WGS) entry which is preliminary data.</text>
</comment>
<accession>A0AAD7J8A1</accession>
<gene>
    <name evidence="2" type="ORF">DFH07DRAFT_1060675</name>
</gene>
<keyword evidence="3" id="KW-1185">Reference proteome</keyword>
<evidence type="ECO:0000313" key="2">
    <source>
        <dbReference type="EMBL" id="KAJ7757266.1"/>
    </source>
</evidence>
<name>A0AAD7J8A1_9AGAR</name>